<dbReference type="Proteomes" id="UP000265080">
    <property type="component" value="Chromosome 23"/>
</dbReference>
<evidence type="ECO:0000313" key="3">
    <source>
        <dbReference type="Proteomes" id="UP000265080"/>
    </source>
</evidence>
<keyword evidence="3" id="KW-1185">Reference proteome</keyword>
<evidence type="ECO:0000313" key="2">
    <source>
        <dbReference type="Ensembl" id="ENSAPEP00000032834.1"/>
    </source>
</evidence>
<evidence type="ECO:0000256" key="1">
    <source>
        <dbReference type="SAM" id="Phobius"/>
    </source>
</evidence>
<dbReference type="GeneTree" id="ENSGT00980000202414"/>
<dbReference type="AlphaFoldDB" id="A0A3P8U697"/>
<proteinExistence type="predicted"/>
<reference evidence="2" key="2">
    <citation type="submission" date="2025-08" db="UniProtKB">
        <authorList>
            <consortium name="Ensembl"/>
        </authorList>
    </citation>
    <scope>IDENTIFICATION</scope>
</reference>
<reference evidence="2 3" key="1">
    <citation type="submission" date="2018-03" db="EMBL/GenBank/DDBJ databases">
        <title>Finding Nemo's genes: A chromosome-scale reference assembly of the genome of the orange clownfish Amphiprion percula.</title>
        <authorList>
            <person name="Lehmann R."/>
        </authorList>
    </citation>
    <scope>NUCLEOTIDE SEQUENCE</scope>
</reference>
<protein>
    <submittedName>
        <fullName evidence="2">Uncharacterized protein</fullName>
    </submittedName>
</protein>
<reference evidence="2" key="3">
    <citation type="submission" date="2025-09" db="UniProtKB">
        <authorList>
            <consortium name="Ensembl"/>
        </authorList>
    </citation>
    <scope>IDENTIFICATION</scope>
</reference>
<keyword evidence="1" id="KW-0812">Transmembrane</keyword>
<accession>A0A3P8U697</accession>
<feature type="transmembrane region" description="Helical" evidence="1">
    <location>
        <begin position="55"/>
        <end position="76"/>
    </location>
</feature>
<keyword evidence="1" id="KW-0472">Membrane</keyword>
<keyword evidence="1" id="KW-1133">Transmembrane helix</keyword>
<sequence length="78" mass="8682">MKKVHVQVYFCVNKEKEAKSTLDAEALTSKPNGSTSLGYTNIQTERITCRCLMSLLMAAVITGELTMTDFMLAFSVDR</sequence>
<name>A0A3P8U697_AMPPE</name>
<dbReference type="Ensembl" id="ENSAPET00000033699.1">
    <property type="protein sequence ID" value="ENSAPEP00000032834.1"/>
    <property type="gene ID" value="ENSAPEG00000023327.1"/>
</dbReference>
<organism evidence="2 3">
    <name type="scientific">Amphiprion percula</name>
    <name type="common">Orange clownfish</name>
    <name type="synonym">Lutjanus percula</name>
    <dbReference type="NCBI Taxonomy" id="161767"/>
    <lineage>
        <taxon>Eukaryota</taxon>
        <taxon>Metazoa</taxon>
        <taxon>Chordata</taxon>
        <taxon>Craniata</taxon>
        <taxon>Vertebrata</taxon>
        <taxon>Euteleostomi</taxon>
        <taxon>Actinopterygii</taxon>
        <taxon>Neopterygii</taxon>
        <taxon>Teleostei</taxon>
        <taxon>Neoteleostei</taxon>
        <taxon>Acanthomorphata</taxon>
        <taxon>Ovalentaria</taxon>
        <taxon>Pomacentridae</taxon>
        <taxon>Amphiprion</taxon>
    </lineage>
</organism>